<dbReference type="RefSeq" id="WP_138552770.1">
    <property type="nucleotide sequence ID" value="NZ_PNCH01000046.1"/>
</dbReference>
<dbReference type="InterPro" id="IPR023346">
    <property type="entry name" value="Lysozyme-like_dom_sf"/>
</dbReference>
<gene>
    <name evidence="3" type="ORF">CWB99_15840</name>
</gene>
<name>A0A5S3WIS8_9GAMM</name>
<proteinExistence type="predicted"/>
<dbReference type="SUPFAM" id="SSF53955">
    <property type="entry name" value="Lysozyme-like"/>
    <property type="match status" value="1"/>
</dbReference>
<evidence type="ECO:0000259" key="2">
    <source>
        <dbReference type="Pfam" id="PF09374"/>
    </source>
</evidence>
<sequence>MTLPILDYFNQPAHVRDALNPYSGKFAHCILPILHAEGGLNLTASDRGGLTKYGISQRAYPHIDIANLTMPGALRLYHRDYWRPMHGEQFDTGAALMLLDGAVQHGVPGMTYLLQRLTGAKPDGRFGPRTLKSAHALLPTKLVIALSLRRARKYARICAKDSSQQPNLDGWYNRLEHITEYAAREAIYG</sequence>
<reference evidence="4" key="2">
    <citation type="submission" date="2019-06" db="EMBL/GenBank/DDBJ databases">
        <title>Co-occurence of chitin degradation, pigmentation and bioactivity in marine Pseudoalteromonas.</title>
        <authorList>
            <person name="Sonnenschein E.C."/>
            <person name="Bech P.K."/>
        </authorList>
    </citation>
    <scope>NUCLEOTIDE SEQUENCE [LARGE SCALE GENOMIC DNA]</scope>
    <source>
        <strain evidence="4">S2676</strain>
    </source>
</reference>
<dbReference type="Pfam" id="PF09374">
    <property type="entry name" value="PG_binding_3"/>
    <property type="match status" value="1"/>
</dbReference>
<dbReference type="Gene3D" id="1.20.141.10">
    <property type="entry name" value="Chitosanase, subunit A, domain 1"/>
    <property type="match status" value="1"/>
</dbReference>
<accession>A0A5S3WIS8</accession>
<comment type="caution">
    <text evidence="3">The sequence shown here is derived from an EMBL/GenBank/DDBJ whole genome shotgun (WGS) entry which is preliminary data.</text>
</comment>
<dbReference type="Pfam" id="PF05838">
    <property type="entry name" value="Glyco_hydro_108"/>
    <property type="match status" value="1"/>
</dbReference>
<feature type="domain" description="Peptidoglycan binding" evidence="2">
    <location>
        <begin position="113"/>
        <end position="176"/>
    </location>
</feature>
<dbReference type="OrthoDB" id="9815229at2"/>
<evidence type="ECO:0000259" key="1">
    <source>
        <dbReference type="Pfam" id="PF05838"/>
    </source>
</evidence>
<evidence type="ECO:0000313" key="3">
    <source>
        <dbReference type="EMBL" id="TMP27188.1"/>
    </source>
</evidence>
<feature type="domain" description="TtsA-like Glycoside hydrolase family 108" evidence="1">
    <location>
        <begin position="33"/>
        <end position="106"/>
    </location>
</feature>
<protein>
    <submittedName>
        <fullName evidence="3">Secretion activator protein</fullName>
    </submittedName>
</protein>
<dbReference type="InterPro" id="IPR008565">
    <property type="entry name" value="TtsA-like_GH18_dom"/>
</dbReference>
<organism evidence="3 4">
    <name type="scientific">Pseudoalteromonas rubra</name>
    <dbReference type="NCBI Taxonomy" id="43658"/>
    <lineage>
        <taxon>Bacteria</taxon>
        <taxon>Pseudomonadati</taxon>
        <taxon>Pseudomonadota</taxon>
        <taxon>Gammaproteobacteria</taxon>
        <taxon>Alteromonadales</taxon>
        <taxon>Pseudoalteromonadaceae</taxon>
        <taxon>Pseudoalteromonas</taxon>
    </lineage>
</organism>
<dbReference type="AlphaFoldDB" id="A0A5S3WIS8"/>
<dbReference type="EMBL" id="PNCI01000036">
    <property type="protein sequence ID" value="TMP27188.1"/>
    <property type="molecule type" value="Genomic_DNA"/>
</dbReference>
<evidence type="ECO:0000313" key="4">
    <source>
        <dbReference type="Proteomes" id="UP000310249"/>
    </source>
</evidence>
<dbReference type="InterPro" id="IPR018537">
    <property type="entry name" value="Peptidoglycan-bd_3"/>
</dbReference>
<dbReference type="Proteomes" id="UP000310249">
    <property type="component" value="Unassembled WGS sequence"/>
</dbReference>
<reference evidence="3 4" key="1">
    <citation type="submission" date="2018-01" db="EMBL/GenBank/DDBJ databases">
        <authorList>
            <person name="Paulsen S."/>
            <person name="Gram L.K."/>
        </authorList>
    </citation>
    <scope>NUCLEOTIDE SEQUENCE [LARGE SCALE GENOMIC DNA]</scope>
    <source>
        <strain evidence="3 4">S2676</strain>
    </source>
</reference>